<name>A0A429XJ58_9RICK</name>
<sequence length="240" mass="28006">MNFKKFFKKNTDANESKENNPINFLTNNKELKNWKDDKFQSAIVQRNLLLIGLLLCFILILVALSTIRYLKNTQSIDPFVIEIEEKSGVPTVVKPLSIETYSANESIKRYFVMKYIRAREEYYSETFNRNFNDVVRVLSSSSVYYSDYRNKFGYNNPSSPYNLYGSGSYRTVGLKSIIFPSDTSAQIRINLTVSGQINMVMNKIIYMEFDYFNLNMSEQDRLINPLGFQVTLFRMNDENS</sequence>
<gene>
    <name evidence="7" type="ORF">EIC27_03890</name>
</gene>
<accession>A0A429XJ58</accession>
<keyword evidence="2 5" id="KW-0812">Transmembrane</keyword>
<dbReference type="AlphaFoldDB" id="A0A429XJ58"/>
<evidence type="ECO:0000256" key="5">
    <source>
        <dbReference type="SAM" id="Phobius"/>
    </source>
</evidence>
<dbReference type="InterPro" id="IPR032710">
    <property type="entry name" value="NTF2-like_dom_sf"/>
</dbReference>
<dbReference type="Proteomes" id="UP000279470">
    <property type="component" value="Unassembled WGS sequence"/>
</dbReference>
<proteinExistence type="predicted"/>
<dbReference type="Gene3D" id="3.10.450.230">
    <property type="entry name" value="VirB8 protein"/>
    <property type="match status" value="1"/>
</dbReference>
<comment type="caution">
    <text evidence="7">The sequence shown here is derived from an EMBL/GenBank/DDBJ whole genome shotgun (WGS) entry which is preliminary data.</text>
</comment>
<feature type="domain" description="Bacterial virulence protein VirB8" evidence="6">
    <location>
        <begin position="33"/>
        <end position="238"/>
    </location>
</feature>
<organism evidence="7 8">
    <name type="scientific">Candidatus Aquarickettsia rohweri</name>
    <dbReference type="NCBI Taxonomy" id="2602574"/>
    <lineage>
        <taxon>Bacteria</taxon>
        <taxon>Pseudomonadati</taxon>
        <taxon>Pseudomonadota</taxon>
        <taxon>Alphaproteobacteria</taxon>
        <taxon>Rickettsiales</taxon>
        <taxon>Candidatus Midichloriaceae</taxon>
        <taxon>Candidatus Aquarickettsia</taxon>
    </lineage>
</organism>
<keyword evidence="8" id="KW-1185">Reference proteome</keyword>
<protein>
    <recommendedName>
        <fullName evidence="6">Bacterial virulence protein VirB8 domain-containing protein</fullName>
    </recommendedName>
</protein>
<evidence type="ECO:0000313" key="7">
    <source>
        <dbReference type="EMBL" id="RST65971.1"/>
    </source>
</evidence>
<dbReference type="InterPro" id="IPR007430">
    <property type="entry name" value="VirB8"/>
</dbReference>
<keyword evidence="3 5" id="KW-1133">Transmembrane helix</keyword>
<dbReference type="CDD" id="cd16424">
    <property type="entry name" value="VirB8"/>
    <property type="match status" value="1"/>
</dbReference>
<dbReference type="GO" id="GO:0016020">
    <property type="term" value="C:membrane"/>
    <property type="evidence" value="ECO:0007669"/>
    <property type="project" value="UniProtKB-SubCell"/>
</dbReference>
<evidence type="ECO:0000313" key="8">
    <source>
        <dbReference type="Proteomes" id="UP000279470"/>
    </source>
</evidence>
<feature type="transmembrane region" description="Helical" evidence="5">
    <location>
        <begin position="48"/>
        <end position="70"/>
    </location>
</feature>
<keyword evidence="4 5" id="KW-0472">Membrane</keyword>
<comment type="subcellular location">
    <subcellularLocation>
        <location evidence="1">Membrane</location>
        <topology evidence="1">Single-pass membrane protein</topology>
    </subcellularLocation>
</comment>
<dbReference type="InterPro" id="IPR026264">
    <property type="entry name" value="VirB8/PtlE"/>
</dbReference>
<dbReference type="PIRSF" id="PIRSF003299">
    <property type="entry name" value="VirB8_PtlE"/>
    <property type="match status" value="1"/>
</dbReference>
<dbReference type="OrthoDB" id="7366154at2"/>
<dbReference type="RefSeq" id="WP_126044824.1">
    <property type="nucleotide sequence ID" value="NZ_RXFM01000047.1"/>
</dbReference>
<dbReference type="GO" id="GO:0030255">
    <property type="term" value="P:protein secretion by the type IV secretion system"/>
    <property type="evidence" value="ECO:0007669"/>
    <property type="project" value="InterPro"/>
</dbReference>
<dbReference type="SUPFAM" id="SSF54427">
    <property type="entry name" value="NTF2-like"/>
    <property type="match status" value="1"/>
</dbReference>
<evidence type="ECO:0000256" key="2">
    <source>
        <dbReference type="ARBA" id="ARBA00022692"/>
    </source>
</evidence>
<evidence type="ECO:0000256" key="1">
    <source>
        <dbReference type="ARBA" id="ARBA00004167"/>
    </source>
</evidence>
<evidence type="ECO:0000259" key="6">
    <source>
        <dbReference type="Pfam" id="PF04335"/>
    </source>
</evidence>
<reference evidence="8" key="1">
    <citation type="submission" date="2018-11" db="EMBL/GenBank/DDBJ databases">
        <title>Phylogenetic, genomic, and biogeographic characterization of a novel and ubiquitous marine invertebrate-associated Rickettsiales parasite, Candidatus Marinoinvertebrata rohwerii, gen. nov., sp. nov.</title>
        <authorList>
            <person name="Klinges J.G."/>
            <person name="Rosales S.M."/>
            <person name="Mcminds R."/>
            <person name="Shaver E.C."/>
            <person name="Shantz A."/>
            <person name="Peters E.C."/>
            <person name="Burkepile D.E."/>
            <person name="Silliman B.R."/>
            <person name="Vega Thurber R.L."/>
        </authorList>
    </citation>
    <scope>NUCLEOTIDE SEQUENCE [LARGE SCALE GENOMIC DNA]</scope>
    <source>
        <strain evidence="8">a_cerv_44</strain>
    </source>
</reference>
<evidence type="ECO:0000256" key="3">
    <source>
        <dbReference type="ARBA" id="ARBA00022989"/>
    </source>
</evidence>
<evidence type="ECO:0000256" key="4">
    <source>
        <dbReference type="ARBA" id="ARBA00023136"/>
    </source>
</evidence>
<dbReference type="EMBL" id="RXFM01000047">
    <property type="protein sequence ID" value="RST65971.1"/>
    <property type="molecule type" value="Genomic_DNA"/>
</dbReference>
<dbReference type="Pfam" id="PF04335">
    <property type="entry name" value="VirB8"/>
    <property type="match status" value="1"/>
</dbReference>